<feature type="non-terminal residue" evidence="1">
    <location>
        <position position="1"/>
    </location>
</feature>
<organism evidence="1 2">
    <name type="scientific">Paxillus involutus ATCC 200175</name>
    <dbReference type="NCBI Taxonomy" id="664439"/>
    <lineage>
        <taxon>Eukaryota</taxon>
        <taxon>Fungi</taxon>
        <taxon>Dikarya</taxon>
        <taxon>Basidiomycota</taxon>
        <taxon>Agaricomycotina</taxon>
        <taxon>Agaricomycetes</taxon>
        <taxon>Agaricomycetidae</taxon>
        <taxon>Boletales</taxon>
        <taxon>Paxilineae</taxon>
        <taxon>Paxillaceae</taxon>
        <taxon>Paxillus</taxon>
    </lineage>
</organism>
<gene>
    <name evidence="1" type="ORF">PAXINDRAFT_51569</name>
</gene>
<sequence>DKQMIHTTGLETSSEMWATLSSVHKQRGQQTITMTKHRFESARAMENTDILKHIIQMKCTCNKLHQMGCLIPDSEFQSILVTLLPESWDHFS</sequence>
<dbReference type="AlphaFoldDB" id="A0A0C9SVQ8"/>
<reference evidence="2" key="2">
    <citation type="submission" date="2015-01" db="EMBL/GenBank/DDBJ databases">
        <title>Evolutionary Origins and Diversification of the Mycorrhizal Mutualists.</title>
        <authorList>
            <consortium name="DOE Joint Genome Institute"/>
            <consortium name="Mycorrhizal Genomics Consortium"/>
            <person name="Kohler A."/>
            <person name="Kuo A."/>
            <person name="Nagy L.G."/>
            <person name="Floudas D."/>
            <person name="Copeland A."/>
            <person name="Barry K.W."/>
            <person name="Cichocki N."/>
            <person name="Veneault-Fourrey C."/>
            <person name="LaButti K."/>
            <person name="Lindquist E.A."/>
            <person name="Lipzen A."/>
            <person name="Lundell T."/>
            <person name="Morin E."/>
            <person name="Murat C."/>
            <person name="Riley R."/>
            <person name="Ohm R."/>
            <person name="Sun H."/>
            <person name="Tunlid A."/>
            <person name="Henrissat B."/>
            <person name="Grigoriev I.V."/>
            <person name="Hibbett D.S."/>
            <person name="Martin F."/>
        </authorList>
    </citation>
    <scope>NUCLEOTIDE SEQUENCE [LARGE SCALE GENOMIC DNA]</scope>
    <source>
        <strain evidence="2">ATCC 200175</strain>
    </source>
</reference>
<dbReference type="Pfam" id="PF14223">
    <property type="entry name" value="Retrotran_gag_2"/>
    <property type="match status" value="1"/>
</dbReference>
<dbReference type="EMBL" id="KN820178">
    <property type="protein sequence ID" value="KIJ06750.1"/>
    <property type="molecule type" value="Genomic_DNA"/>
</dbReference>
<dbReference type="OrthoDB" id="2691868at2759"/>
<keyword evidence="2" id="KW-1185">Reference proteome</keyword>
<reference evidence="1 2" key="1">
    <citation type="submission" date="2014-06" db="EMBL/GenBank/DDBJ databases">
        <authorList>
            <consortium name="DOE Joint Genome Institute"/>
            <person name="Kuo A."/>
            <person name="Kohler A."/>
            <person name="Nagy L.G."/>
            <person name="Floudas D."/>
            <person name="Copeland A."/>
            <person name="Barry K.W."/>
            <person name="Cichocki N."/>
            <person name="Veneault-Fourrey C."/>
            <person name="LaButti K."/>
            <person name="Lindquist E.A."/>
            <person name="Lipzen A."/>
            <person name="Lundell T."/>
            <person name="Morin E."/>
            <person name="Murat C."/>
            <person name="Sun H."/>
            <person name="Tunlid A."/>
            <person name="Henrissat B."/>
            <person name="Grigoriev I.V."/>
            <person name="Hibbett D.S."/>
            <person name="Martin F."/>
            <person name="Nordberg H.P."/>
            <person name="Cantor M.N."/>
            <person name="Hua S.X."/>
        </authorList>
    </citation>
    <scope>NUCLEOTIDE SEQUENCE [LARGE SCALE GENOMIC DNA]</scope>
    <source>
        <strain evidence="1 2">ATCC 200175</strain>
    </source>
</reference>
<accession>A0A0C9SVQ8</accession>
<evidence type="ECO:0000313" key="1">
    <source>
        <dbReference type="EMBL" id="KIJ06750.1"/>
    </source>
</evidence>
<proteinExistence type="predicted"/>
<dbReference type="Proteomes" id="UP000053647">
    <property type="component" value="Unassembled WGS sequence"/>
</dbReference>
<dbReference type="HOGENOM" id="CLU_2419067_0_0_1"/>
<evidence type="ECO:0000313" key="2">
    <source>
        <dbReference type="Proteomes" id="UP000053647"/>
    </source>
</evidence>
<protein>
    <submittedName>
        <fullName evidence="1">Uncharacterized protein</fullName>
    </submittedName>
</protein>
<name>A0A0C9SVQ8_PAXIN</name>
<feature type="non-terminal residue" evidence="1">
    <location>
        <position position="92"/>
    </location>
</feature>